<evidence type="ECO:0000313" key="1">
    <source>
        <dbReference type="EMBL" id="PDX60826.1"/>
    </source>
</evidence>
<reference evidence="1 2" key="1">
    <citation type="journal article" date="2017" name="Front. Microbiol.">
        <title>New Insights into the Diversity of the Genus Faecalibacterium.</title>
        <authorList>
            <person name="Benevides L."/>
            <person name="Burman S."/>
            <person name="Martin R."/>
            <person name="Robert V."/>
            <person name="Thomas M."/>
            <person name="Miquel S."/>
            <person name="Chain F."/>
            <person name="Sokol H."/>
            <person name="Bermudez-Humaran L.G."/>
            <person name="Morrison M."/>
            <person name="Langella P."/>
            <person name="Azevedo V.A."/>
            <person name="Chatel J.M."/>
            <person name="Soares S."/>
        </authorList>
    </citation>
    <scope>NUCLEOTIDE SEQUENCE [LARGE SCALE GENOMIC DNA]</scope>
    <source>
        <strain evidence="2">CNCM I-4541</strain>
    </source>
</reference>
<comment type="caution">
    <text evidence="1">The sequence shown here is derived from an EMBL/GenBank/DDBJ whole genome shotgun (WGS) entry which is preliminary data.</text>
</comment>
<gene>
    <name evidence="1" type="ORF">CGS49_12745</name>
</gene>
<dbReference type="Proteomes" id="UP000220959">
    <property type="component" value="Unassembled WGS sequence"/>
</dbReference>
<keyword evidence="2" id="KW-1185">Reference proteome</keyword>
<evidence type="ECO:0000313" key="2">
    <source>
        <dbReference type="Proteomes" id="UP000220959"/>
    </source>
</evidence>
<name>A0ACC9CY70_9FIRM</name>
<protein>
    <submittedName>
        <fullName evidence="1">Uncharacterized protein</fullName>
    </submittedName>
</protein>
<accession>A0ACC9CY70</accession>
<sequence length="138" mass="15547">MHHLKKAFFIALGCVSLALGTIGIVLPILPTVPFYLLTAFCFANSSERLHDWFIHTTVYKKYIGSYFRRRGMTKKAKCLLIGTVTAIMVPGFILMDKVPVGRAIMLVVWVGHIFYFGFKVQTITQQEADEAMAEALED</sequence>
<dbReference type="EMBL" id="NMTR01000021">
    <property type="protein sequence ID" value="PDX60826.1"/>
    <property type="molecule type" value="Genomic_DNA"/>
</dbReference>
<proteinExistence type="predicted"/>
<organism evidence="1 2">
    <name type="scientific">Faecalibacterium langellae</name>
    <dbReference type="NCBI Taxonomy" id="3435293"/>
    <lineage>
        <taxon>Bacteria</taxon>
        <taxon>Bacillati</taxon>
        <taxon>Bacillota</taxon>
        <taxon>Clostridia</taxon>
        <taxon>Eubacteriales</taxon>
        <taxon>Oscillospiraceae</taxon>
        <taxon>Faecalibacterium</taxon>
    </lineage>
</organism>